<evidence type="ECO:0000256" key="1">
    <source>
        <dbReference type="SAM" id="MobiDB-lite"/>
    </source>
</evidence>
<accession>A0A1V0TKZ7</accession>
<dbReference type="OrthoDB" id="4205682at2"/>
<dbReference type="KEGG" id="sgv:B1H19_04975"/>
<name>A0A1V0TKZ7_9ACTN</name>
<evidence type="ECO:0000313" key="2">
    <source>
        <dbReference type="EMBL" id="ARF53615.1"/>
    </source>
</evidence>
<proteinExistence type="predicted"/>
<evidence type="ECO:0008006" key="4">
    <source>
        <dbReference type="Google" id="ProtNLM"/>
    </source>
</evidence>
<protein>
    <recommendedName>
        <fullName evidence="4">Lipoprotein</fullName>
    </recommendedName>
</protein>
<gene>
    <name evidence="2" type="ORF">B1H19_04975</name>
</gene>
<dbReference type="RefSeq" id="WP_083103405.1">
    <property type="nucleotide sequence ID" value="NZ_CP020569.1"/>
</dbReference>
<dbReference type="STRING" id="553510.B1H19_04975"/>
<reference evidence="2 3" key="1">
    <citation type="submission" date="2017-04" db="EMBL/GenBank/DDBJ databases">
        <title>Complete Genome Sequence of Streptomyces gilvosporeus F607, a Capable Producer of Natamycin.</title>
        <authorList>
            <person name="Zong G."/>
            <person name="Zhong C."/>
            <person name="Fu J."/>
            <person name="Qin R."/>
            <person name="Cao G."/>
        </authorList>
    </citation>
    <scope>NUCLEOTIDE SEQUENCE [LARGE SCALE GENOMIC DNA]</scope>
    <source>
        <strain evidence="2 3">F607</strain>
    </source>
</reference>
<keyword evidence="3" id="KW-1185">Reference proteome</keyword>
<feature type="region of interest" description="Disordered" evidence="1">
    <location>
        <begin position="128"/>
        <end position="149"/>
    </location>
</feature>
<dbReference type="AlphaFoldDB" id="A0A1V0TKZ7"/>
<dbReference type="Proteomes" id="UP000192726">
    <property type="component" value="Chromosome"/>
</dbReference>
<sequence>MNRPTAAAATLVLALTAVGSTGCGGPEQPRVEGPAPSPSHVTGPVYVSDTMGHPLSRPTGFGLTEFTSVFGLSWRSWGGPKAVATGRITGTWCIPDCPKSGYPATIELGRLQRQENVSYYTRATVRSTHLPPADSGEDLRNVRLPVPEP</sequence>
<organism evidence="2 3">
    <name type="scientific">Streptomyces gilvosporeus</name>
    <dbReference type="NCBI Taxonomy" id="553510"/>
    <lineage>
        <taxon>Bacteria</taxon>
        <taxon>Bacillati</taxon>
        <taxon>Actinomycetota</taxon>
        <taxon>Actinomycetes</taxon>
        <taxon>Kitasatosporales</taxon>
        <taxon>Streptomycetaceae</taxon>
        <taxon>Streptomyces</taxon>
    </lineage>
</organism>
<evidence type="ECO:0000313" key="3">
    <source>
        <dbReference type="Proteomes" id="UP000192726"/>
    </source>
</evidence>
<dbReference type="PROSITE" id="PS51257">
    <property type="entry name" value="PROKAR_LIPOPROTEIN"/>
    <property type="match status" value="1"/>
</dbReference>
<dbReference type="EMBL" id="CP020569">
    <property type="protein sequence ID" value="ARF53615.1"/>
    <property type="molecule type" value="Genomic_DNA"/>
</dbReference>